<evidence type="ECO:0000256" key="3">
    <source>
        <dbReference type="ARBA" id="ARBA00022989"/>
    </source>
</evidence>
<accession>A0A1X0NWR8</accession>
<evidence type="ECO:0000256" key="4">
    <source>
        <dbReference type="ARBA" id="ARBA00023136"/>
    </source>
</evidence>
<evidence type="ECO:0000313" key="8">
    <source>
        <dbReference type="EMBL" id="ORC89051.1"/>
    </source>
</evidence>
<feature type="transmembrane region" description="Helical" evidence="6">
    <location>
        <begin position="106"/>
        <end position="127"/>
    </location>
</feature>
<dbReference type="Pfam" id="PF07690">
    <property type="entry name" value="MFS_1"/>
    <property type="match status" value="1"/>
</dbReference>
<feature type="transmembrane region" description="Helical" evidence="6">
    <location>
        <begin position="273"/>
        <end position="298"/>
    </location>
</feature>
<feature type="transmembrane region" description="Helical" evidence="6">
    <location>
        <begin position="440"/>
        <end position="459"/>
    </location>
</feature>
<feature type="signal peptide" evidence="7">
    <location>
        <begin position="1"/>
        <end position="24"/>
    </location>
</feature>
<dbReference type="InterPro" id="IPR036259">
    <property type="entry name" value="MFS_trans_sf"/>
</dbReference>
<comment type="caution">
    <text evidence="8">The sequence shown here is derived from an EMBL/GenBank/DDBJ whole genome shotgun (WGS) entry which is preliminary data.</text>
</comment>
<evidence type="ECO:0000256" key="6">
    <source>
        <dbReference type="SAM" id="Phobius"/>
    </source>
</evidence>
<feature type="transmembrane region" description="Helical" evidence="6">
    <location>
        <begin position="170"/>
        <end position="193"/>
    </location>
</feature>
<feature type="transmembrane region" description="Helical" evidence="6">
    <location>
        <begin position="407"/>
        <end position="428"/>
    </location>
</feature>
<dbReference type="GO" id="GO:0016020">
    <property type="term" value="C:membrane"/>
    <property type="evidence" value="ECO:0007669"/>
    <property type="project" value="UniProtKB-SubCell"/>
</dbReference>
<keyword evidence="9" id="KW-1185">Reference proteome</keyword>
<dbReference type="PANTHER" id="PTHR10924">
    <property type="entry name" value="MAJOR FACILITATOR SUPERFAMILY PROTEIN-RELATED"/>
    <property type="match status" value="1"/>
</dbReference>
<dbReference type="OrthoDB" id="422206at2759"/>
<feature type="transmembrane region" description="Helical" evidence="6">
    <location>
        <begin position="338"/>
        <end position="361"/>
    </location>
</feature>
<feature type="transmembrane region" description="Helical" evidence="6">
    <location>
        <begin position="139"/>
        <end position="158"/>
    </location>
</feature>
<feature type="transmembrane region" description="Helical" evidence="6">
    <location>
        <begin position="310"/>
        <end position="331"/>
    </location>
</feature>
<dbReference type="GO" id="GO:0022857">
    <property type="term" value="F:transmembrane transporter activity"/>
    <property type="evidence" value="ECO:0007669"/>
    <property type="project" value="InterPro"/>
</dbReference>
<dbReference type="EMBL" id="NBCO01000014">
    <property type="protein sequence ID" value="ORC89051.1"/>
    <property type="molecule type" value="Genomic_DNA"/>
</dbReference>
<dbReference type="Proteomes" id="UP000192257">
    <property type="component" value="Unassembled WGS sequence"/>
</dbReference>
<feature type="compositionally biased region" description="Polar residues" evidence="5">
    <location>
        <begin position="216"/>
        <end position="228"/>
    </location>
</feature>
<dbReference type="Gene3D" id="1.20.1250.20">
    <property type="entry name" value="MFS general substrate transporter like domains"/>
    <property type="match status" value="2"/>
</dbReference>
<feature type="chain" id="PRO_5012100304" evidence="7">
    <location>
        <begin position="25"/>
        <end position="479"/>
    </location>
</feature>
<dbReference type="InterPro" id="IPR049680">
    <property type="entry name" value="FLVCR1-2_SLC49-like"/>
</dbReference>
<dbReference type="GeneID" id="39985487"/>
<evidence type="ECO:0000313" key="9">
    <source>
        <dbReference type="Proteomes" id="UP000192257"/>
    </source>
</evidence>
<dbReference type="PANTHER" id="PTHR10924:SF6">
    <property type="entry name" value="SOLUTE CARRIER FAMILY 49 MEMBER A3"/>
    <property type="match status" value="1"/>
</dbReference>
<keyword evidence="2 6" id="KW-0812">Transmembrane</keyword>
<keyword evidence="7" id="KW-0732">Signal</keyword>
<name>A0A1X0NWR8_9TRYP</name>
<feature type="transmembrane region" description="Helical" evidence="6">
    <location>
        <begin position="79"/>
        <end position="100"/>
    </location>
</feature>
<dbReference type="InterPro" id="IPR011701">
    <property type="entry name" value="MFS"/>
</dbReference>
<evidence type="ECO:0000256" key="1">
    <source>
        <dbReference type="ARBA" id="ARBA00004141"/>
    </source>
</evidence>
<evidence type="ECO:0000256" key="2">
    <source>
        <dbReference type="ARBA" id="ARBA00022692"/>
    </source>
</evidence>
<keyword evidence="4 6" id="KW-0472">Membrane</keyword>
<feature type="transmembrane region" description="Helical" evidence="6">
    <location>
        <begin position="373"/>
        <end position="395"/>
    </location>
</feature>
<feature type="region of interest" description="Disordered" evidence="5">
    <location>
        <begin position="216"/>
        <end position="245"/>
    </location>
</feature>
<reference evidence="8 9" key="1">
    <citation type="submission" date="2017-03" db="EMBL/GenBank/DDBJ databases">
        <title>An alternative strategy for trypanosome survival in the mammalian bloodstream revealed through genome and transcriptome analysis of the ubiquitous bovine parasite Trypanosoma (Megatrypanum) theileri.</title>
        <authorList>
            <person name="Kelly S."/>
            <person name="Ivens A."/>
            <person name="Mott A."/>
            <person name="O'Neill E."/>
            <person name="Emms D."/>
            <person name="Macleod O."/>
            <person name="Voorheis P."/>
            <person name="Matthews J."/>
            <person name="Matthews K."/>
            <person name="Carrington M."/>
        </authorList>
    </citation>
    <scope>NUCLEOTIDE SEQUENCE [LARGE SCALE GENOMIC DNA]</scope>
    <source>
        <strain evidence="8">Edinburgh</strain>
    </source>
</reference>
<comment type="subcellular location">
    <subcellularLocation>
        <location evidence="1">Membrane</location>
        <topology evidence="1">Multi-pass membrane protein</topology>
    </subcellularLocation>
</comment>
<dbReference type="VEuPathDB" id="TriTrypDB:TM35_000142620"/>
<evidence type="ECO:0000256" key="5">
    <source>
        <dbReference type="SAM" id="MobiDB-lite"/>
    </source>
</evidence>
<dbReference type="RefSeq" id="XP_028883117.1">
    <property type="nucleotide sequence ID" value="XM_029025707.1"/>
</dbReference>
<dbReference type="SUPFAM" id="SSF103473">
    <property type="entry name" value="MFS general substrate transporter"/>
    <property type="match status" value="1"/>
</dbReference>
<feature type="transmembrane region" description="Helical" evidence="6">
    <location>
        <begin position="48"/>
        <end position="67"/>
    </location>
</feature>
<dbReference type="AlphaFoldDB" id="A0A1X0NWR8"/>
<sequence length="479" mass="52048">MRRSGDVRKWVVLILFCFFSSSNAIQWITFAPIATPARLFFNLSTDQLNYLSSVYMIVFAVGVVFTCSTFERWGVRRGVLIGSGLNALGSVLKVAPGLFFPSFTTMIIAQTINSVAQLFVLSTPPLIASHYFPPHQRALATAVASTSNSLGNALALFVPPLIVKTPSRRSFMILFGTEMAYCCAVFIGVIFFLQPPRHPPRRWSNGDISLRSATATAEASVNSGSSVPRSGRNQRHSEPIGNQGSTYCTRNEHIRSIIHVYRAGFHLLKSRDFLFLFFAFSISMGSVWTFASVLTQILEPFGVSQELAGFMGAGNIVLGTATAYGVGAWVGQSRKYKLTLLICFMFSALCCSALIITMTRATPYSKLMDAMCSLVYILAGLGQNTAIPICFEFAMEITHPLPESVPGALLMAGANVASLILLSVSSALLGDGIATQRNAVNVMIVVSVVSMIGGILALVPVEKLRRYEAELDAQRQELQ</sequence>
<feature type="non-terminal residue" evidence="8">
    <location>
        <position position="479"/>
    </location>
</feature>
<protein>
    <submittedName>
        <fullName evidence="8">Putative MFS transporter</fullName>
    </submittedName>
</protein>
<gene>
    <name evidence="8" type="ORF">TM35_000142620</name>
</gene>
<organism evidence="8 9">
    <name type="scientific">Trypanosoma theileri</name>
    <dbReference type="NCBI Taxonomy" id="67003"/>
    <lineage>
        <taxon>Eukaryota</taxon>
        <taxon>Discoba</taxon>
        <taxon>Euglenozoa</taxon>
        <taxon>Kinetoplastea</taxon>
        <taxon>Metakinetoplastina</taxon>
        <taxon>Trypanosomatida</taxon>
        <taxon>Trypanosomatidae</taxon>
        <taxon>Trypanosoma</taxon>
    </lineage>
</organism>
<keyword evidence="3 6" id="KW-1133">Transmembrane helix</keyword>
<proteinExistence type="predicted"/>
<evidence type="ECO:0000256" key="7">
    <source>
        <dbReference type="SAM" id="SignalP"/>
    </source>
</evidence>